<organism evidence="1 2">
    <name type="scientific">Stentor coeruleus</name>
    <dbReference type="NCBI Taxonomy" id="5963"/>
    <lineage>
        <taxon>Eukaryota</taxon>
        <taxon>Sar</taxon>
        <taxon>Alveolata</taxon>
        <taxon>Ciliophora</taxon>
        <taxon>Postciliodesmatophora</taxon>
        <taxon>Heterotrichea</taxon>
        <taxon>Heterotrichida</taxon>
        <taxon>Stentoridae</taxon>
        <taxon>Stentor</taxon>
    </lineage>
</organism>
<evidence type="ECO:0008006" key="3">
    <source>
        <dbReference type="Google" id="ProtNLM"/>
    </source>
</evidence>
<comment type="caution">
    <text evidence="1">The sequence shown here is derived from an EMBL/GenBank/DDBJ whole genome shotgun (WGS) entry which is preliminary data.</text>
</comment>
<sequence length="180" mass="19780">MANKTSKDIELRDLSGYPVINEEEKKDFSRAQNIGGVSSQQMGFENPGLGNNRPVSSLPGQNSMIFAPSSSMASQQVFRPQSQAFNNPGYPNLPPMPQRYSMPVTGDGFGTITCSGCRGILTFPKTVNIVFCNQCKATTATKQLINIVCMFCRASSYYTTDNPTVRCRCGTLYSVNQVRY</sequence>
<gene>
    <name evidence="1" type="ORF">SteCoe_16255</name>
</gene>
<evidence type="ECO:0000313" key="2">
    <source>
        <dbReference type="Proteomes" id="UP000187209"/>
    </source>
</evidence>
<proteinExistence type="predicted"/>
<name>A0A1R2C1L4_9CILI</name>
<dbReference type="OrthoDB" id="325080at2759"/>
<dbReference type="NCBIfam" id="TIGR01053">
    <property type="entry name" value="LSD1"/>
    <property type="match status" value="1"/>
</dbReference>
<evidence type="ECO:0000313" key="1">
    <source>
        <dbReference type="EMBL" id="OMJ82924.1"/>
    </source>
</evidence>
<keyword evidence="2" id="KW-1185">Reference proteome</keyword>
<dbReference type="EMBL" id="MPUH01000322">
    <property type="protein sequence ID" value="OMJ82924.1"/>
    <property type="molecule type" value="Genomic_DNA"/>
</dbReference>
<accession>A0A1R2C1L4</accession>
<dbReference type="AlphaFoldDB" id="A0A1R2C1L4"/>
<protein>
    <recommendedName>
        <fullName evidence="3">Zinc finger LSD1-type domain-containing protein</fullName>
    </recommendedName>
</protein>
<reference evidence="1 2" key="1">
    <citation type="submission" date="2016-11" db="EMBL/GenBank/DDBJ databases">
        <title>The macronuclear genome of Stentor coeruleus: a giant cell with tiny introns.</title>
        <authorList>
            <person name="Slabodnick M."/>
            <person name="Ruby J.G."/>
            <person name="Reiff S.B."/>
            <person name="Swart E.C."/>
            <person name="Gosai S."/>
            <person name="Prabakaran S."/>
            <person name="Witkowska E."/>
            <person name="Larue G.E."/>
            <person name="Fisher S."/>
            <person name="Freeman R.M."/>
            <person name="Gunawardena J."/>
            <person name="Chu W."/>
            <person name="Stover N.A."/>
            <person name="Gregory B.D."/>
            <person name="Nowacki M."/>
            <person name="Derisi J."/>
            <person name="Roy S.W."/>
            <person name="Marshall W.F."/>
            <person name="Sood P."/>
        </authorList>
    </citation>
    <scope>NUCLEOTIDE SEQUENCE [LARGE SCALE GENOMIC DNA]</scope>
    <source>
        <strain evidence="1">WM001</strain>
    </source>
</reference>
<dbReference type="Proteomes" id="UP000187209">
    <property type="component" value="Unassembled WGS sequence"/>
</dbReference>